<protein>
    <submittedName>
        <fullName evidence="1">Uncharacterized protein</fullName>
    </submittedName>
</protein>
<evidence type="ECO:0000313" key="2">
    <source>
        <dbReference type="Proteomes" id="UP000770717"/>
    </source>
</evidence>
<dbReference type="EMBL" id="WNTK01000001">
    <property type="protein sequence ID" value="KAG9493022.1"/>
    <property type="molecule type" value="Genomic_DNA"/>
</dbReference>
<gene>
    <name evidence="1" type="ORF">GDO78_001119</name>
</gene>
<dbReference type="Proteomes" id="UP000770717">
    <property type="component" value="Unassembled WGS sequence"/>
</dbReference>
<reference evidence="1" key="1">
    <citation type="thesis" date="2020" institute="ProQuest LLC" country="789 East Eisenhower Parkway, Ann Arbor, MI, USA">
        <title>Comparative Genomics and Chromosome Evolution.</title>
        <authorList>
            <person name="Mudd A.B."/>
        </authorList>
    </citation>
    <scope>NUCLEOTIDE SEQUENCE</scope>
    <source>
        <strain evidence="1">HN-11 Male</strain>
        <tissue evidence="1">Kidney and liver</tissue>
    </source>
</reference>
<keyword evidence="2" id="KW-1185">Reference proteome</keyword>
<proteinExistence type="predicted"/>
<accession>A0A8J6FSK6</accession>
<evidence type="ECO:0000313" key="1">
    <source>
        <dbReference type="EMBL" id="KAG9493022.1"/>
    </source>
</evidence>
<comment type="caution">
    <text evidence="1">The sequence shown here is derived from an EMBL/GenBank/DDBJ whole genome shotgun (WGS) entry which is preliminary data.</text>
</comment>
<name>A0A8J6FSK6_ELECQ</name>
<sequence>MKVHLQFMAVLEEGCGSSRWLQDSRAFSCSTHWKEAKDATDFKIQCHGCMTKDSSCCNTTLCIVCNTMLCIFTIF</sequence>
<dbReference type="AlphaFoldDB" id="A0A8J6FSK6"/>
<organism evidence="1 2">
    <name type="scientific">Eleutherodactylus coqui</name>
    <name type="common">Puerto Rican coqui</name>
    <dbReference type="NCBI Taxonomy" id="57060"/>
    <lineage>
        <taxon>Eukaryota</taxon>
        <taxon>Metazoa</taxon>
        <taxon>Chordata</taxon>
        <taxon>Craniata</taxon>
        <taxon>Vertebrata</taxon>
        <taxon>Euteleostomi</taxon>
        <taxon>Amphibia</taxon>
        <taxon>Batrachia</taxon>
        <taxon>Anura</taxon>
        <taxon>Neobatrachia</taxon>
        <taxon>Hyloidea</taxon>
        <taxon>Eleutherodactylidae</taxon>
        <taxon>Eleutherodactylinae</taxon>
        <taxon>Eleutherodactylus</taxon>
        <taxon>Eleutherodactylus</taxon>
    </lineage>
</organism>